<dbReference type="Pfam" id="PF03184">
    <property type="entry name" value="DDE_1"/>
    <property type="match status" value="1"/>
</dbReference>
<dbReference type="EMBL" id="JABSTU010000002">
    <property type="protein sequence ID" value="KAH8036562.1"/>
    <property type="molecule type" value="Genomic_DNA"/>
</dbReference>
<name>A0A9J6EQ72_RHIMP</name>
<reference evidence="2" key="2">
    <citation type="submission" date="2021-09" db="EMBL/GenBank/DDBJ databases">
        <authorList>
            <person name="Jia N."/>
            <person name="Wang J."/>
            <person name="Shi W."/>
            <person name="Du L."/>
            <person name="Sun Y."/>
            <person name="Zhan W."/>
            <person name="Jiang J."/>
            <person name="Wang Q."/>
            <person name="Zhang B."/>
            <person name="Ji P."/>
            <person name="Sakyi L.B."/>
            <person name="Cui X."/>
            <person name="Yuan T."/>
            <person name="Jiang B."/>
            <person name="Yang W."/>
            <person name="Lam T.T.-Y."/>
            <person name="Chang Q."/>
            <person name="Ding S."/>
            <person name="Wang X."/>
            <person name="Zhu J."/>
            <person name="Ruan X."/>
            <person name="Zhao L."/>
            <person name="Wei J."/>
            <person name="Que T."/>
            <person name="Du C."/>
            <person name="Cheng J."/>
            <person name="Dai P."/>
            <person name="Han X."/>
            <person name="Huang E."/>
            <person name="Gao Y."/>
            <person name="Liu J."/>
            <person name="Shao H."/>
            <person name="Ye R."/>
            <person name="Li L."/>
            <person name="Wei W."/>
            <person name="Wang X."/>
            <person name="Wang C."/>
            <person name="Huo Q."/>
            <person name="Li W."/>
            <person name="Guo W."/>
            <person name="Chen H."/>
            <person name="Chen S."/>
            <person name="Zhou L."/>
            <person name="Zhou L."/>
            <person name="Ni X."/>
            <person name="Tian J."/>
            <person name="Zhou Y."/>
            <person name="Sheng Y."/>
            <person name="Liu T."/>
            <person name="Pan Y."/>
            <person name="Xia L."/>
            <person name="Li J."/>
            <person name="Zhao F."/>
            <person name="Cao W."/>
        </authorList>
    </citation>
    <scope>NUCLEOTIDE SEQUENCE</scope>
    <source>
        <strain evidence="2">Rmic-2018</strain>
        <tissue evidence="2">Larvae</tissue>
    </source>
</reference>
<gene>
    <name evidence="2" type="ORF">HPB51_001596</name>
</gene>
<keyword evidence="3" id="KW-1185">Reference proteome</keyword>
<proteinExistence type="predicted"/>
<dbReference type="AlphaFoldDB" id="A0A9J6EQ72"/>
<sequence>MTRVLFGNWLKEFDDDVVAKKRNIPLILYNCSAHRLYAELKALKILFLPPNVTAKLQPLDMGIIQNFKAIIIVATMQNCFRKAGFVCSLTSAASVEHVVFDVVEDALQEWRETIETQLVSDADDLDDFAAADDALWMTEELDDSTIVREVQASRGAILG</sequence>
<organism evidence="2 3">
    <name type="scientific">Rhipicephalus microplus</name>
    <name type="common">Cattle tick</name>
    <name type="synonym">Boophilus microplus</name>
    <dbReference type="NCBI Taxonomy" id="6941"/>
    <lineage>
        <taxon>Eukaryota</taxon>
        <taxon>Metazoa</taxon>
        <taxon>Ecdysozoa</taxon>
        <taxon>Arthropoda</taxon>
        <taxon>Chelicerata</taxon>
        <taxon>Arachnida</taxon>
        <taxon>Acari</taxon>
        <taxon>Parasitiformes</taxon>
        <taxon>Ixodida</taxon>
        <taxon>Ixodoidea</taxon>
        <taxon>Ixodidae</taxon>
        <taxon>Rhipicephalinae</taxon>
        <taxon>Rhipicephalus</taxon>
        <taxon>Boophilus</taxon>
    </lineage>
</organism>
<dbReference type="InterPro" id="IPR004875">
    <property type="entry name" value="DDE_SF_endonuclease_dom"/>
</dbReference>
<accession>A0A9J6EQ72</accession>
<evidence type="ECO:0000313" key="2">
    <source>
        <dbReference type="EMBL" id="KAH8036562.1"/>
    </source>
</evidence>
<protein>
    <recommendedName>
        <fullName evidence="1">DDE-1 domain-containing protein</fullName>
    </recommendedName>
</protein>
<feature type="domain" description="DDE-1" evidence="1">
    <location>
        <begin position="1"/>
        <end position="79"/>
    </location>
</feature>
<dbReference type="GO" id="GO:0003676">
    <property type="term" value="F:nucleic acid binding"/>
    <property type="evidence" value="ECO:0007669"/>
    <property type="project" value="InterPro"/>
</dbReference>
<dbReference type="Proteomes" id="UP000821866">
    <property type="component" value="Chromosome 10"/>
</dbReference>
<reference evidence="2" key="1">
    <citation type="journal article" date="2020" name="Cell">
        <title>Large-Scale Comparative Analyses of Tick Genomes Elucidate Their Genetic Diversity and Vector Capacities.</title>
        <authorList>
            <consortium name="Tick Genome and Microbiome Consortium (TIGMIC)"/>
            <person name="Jia N."/>
            <person name="Wang J."/>
            <person name="Shi W."/>
            <person name="Du L."/>
            <person name="Sun Y."/>
            <person name="Zhan W."/>
            <person name="Jiang J.F."/>
            <person name="Wang Q."/>
            <person name="Zhang B."/>
            <person name="Ji P."/>
            <person name="Bell-Sakyi L."/>
            <person name="Cui X.M."/>
            <person name="Yuan T.T."/>
            <person name="Jiang B.G."/>
            <person name="Yang W.F."/>
            <person name="Lam T.T."/>
            <person name="Chang Q.C."/>
            <person name="Ding S.J."/>
            <person name="Wang X.J."/>
            <person name="Zhu J.G."/>
            <person name="Ruan X.D."/>
            <person name="Zhao L."/>
            <person name="Wei J.T."/>
            <person name="Ye R.Z."/>
            <person name="Que T.C."/>
            <person name="Du C.H."/>
            <person name="Zhou Y.H."/>
            <person name="Cheng J.X."/>
            <person name="Dai P.F."/>
            <person name="Guo W.B."/>
            <person name="Han X.H."/>
            <person name="Huang E.J."/>
            <person name="Li L.F."/>
            <person name="Wei W."/>
            <person name="Gao Y.C."/>
            <person name="Liu J.Z."/>
            <person name="Shao H.Z."/>
            <person name="Wang X."/>
            <person name="Wang C.C."/>
            <person name="Yang T.C."/>
            <person name="Huo Q.B."/>
            <person name="Li W."/>
            <person name="Chen H.Y."/>
            <person name="Chen S.E."/>
            <person name="Zhou L.G."/>
            <person name="Ni X.B."/>
            <person name="Tian J.H."/>
            <person name="Sheng Y."/>
            <person name="Liu T."/>
            <person name="Pan Y.S."/>
            <person name="Xia L.Y."/>
            <person name="Li J."/>
            <person name="Zhao F."/>
            <person name="Cao W.C."/>
        </authorList>
    </citation>
    <scope>NUCLEOTIDE SEQUENCE</scope>
    <source>
        <strain evidence="2">Rmic-2018</strain>
    </source>
</reference>
<evidence type="ECO:0000259" key="1">
    <source>
        <dbReference type="Pfam" id="PF03184"/>
    </source>
</evidence>
<comment type="caution">
    <text evidence="2">The sequence shown here is derived from an EMBL/GenBank/DDBJ whole genome shotgun (WGS) entry which is preliminary data.</text>
</comment>
<evidence type="ECO:0000313" key="3">
    <source>
        <dbReference type="Proteomes" id="UP000821866"/>
    </source>
</evidence>